<sequence>MPAPKYVFVTGGVISGLGKGITAAALGLTLKSAGFRVTLTKADMYLNVDAGTMNPLEHGEVFVTDDGMETDQDLGHYERFLGENLTRRNYFTMGQIYWEVLQKERSLGYGGKCVEGHIHIPGEIIRRIKEGAKKDKVDISIIEVGGTVGEYQNMMFFEAMRRLKQEKPRDVVLVHVVYLPIPGFLGEMKSKPAQASVYELYRLGLQPDFIVCRADQQVDDKRRRTIAFNTGVKEEHIFTNPDVDTIYRVPLVLEEQKAKEKLLKQLGLRAKKKDLKEWREWLAGLGKLKGEVRIAIAGKYFTSGDFALEDSYVCVIEAIKHAAWSAGVNPVIGWFDVQRFEDERKRKEAEAEIRQNYDGVIVPQGWGSRGVEGKLKAVEFAREKKIPYLGLCFGMQMAVIEYARNSLGLSGANSEEVNPKTKYPVIHIMPEQKEYLAKHQYGGTIRLGSWPCEVKKGTILEEAYVKLGKEPNLIKSSIVNERHRHRYEVNNEFREKLEKAGMIISGMSPDGKLVEAVELPKSVHPFFVGTQFHPEYKSRPLSPHPLFTGFVQAALKLRAPVESGKTKVKTNGKHKIDWNIL</sequence>
<evidence type="ECO:0000259" key="17">
    <source>
        <dbReference type="Pfam" id="PF06418"/>
    </source>
</evidence>
<dbReference type="InterPro" id="IPR017456">
    <property type="entry name" value="CTP_synthase_N"/>
</dbReference>
<comment type="catalytic activity">
    <reaction evidence="11">
        <text>UTP + L-glutamine + ATP + H2O = CTP + L-glutamate + ADP + phosphate + 2 H(+)</text>
        <dbReference type="Rhea" id="RHEA:26426"/>
        <dbReference type="ChEBI" id="CHEBI:15377"/>
        <dbReference type="ChEBI" id="CHEBI:15378"/>
        <dbReference type="ChEBI" id="CHEBI:29985"/>
        <dbReference type="ChEBI" id="CHEBI:30616"/>
        <dbReference type="ChEBI" id="CHEBI:37563"/>
        <dbReference type="ChEBI" id="CHEBI:43474"/>
        <dbReference type="ChEBI" id="CHEBI:46398"/>
        <dbReference type="ChEBI" id="CHEBI:58359"/>
        <dbReference type="ChEBI" id="CHEBI:456216"/>
        <dbReference type="EC" id="6.3.4.2"/>
    </reaction>
</comment>
<evidence type="ECO:0000259" key="16">
    <source>
        <dbReference type="Pfam" id="PF00117"/>
    </source>
</evidence>
<evidence type="ECO:0000256" key="4">
    <source>
        <dbReference type="ARBA" id="ARBA00022598"/>
    </source>
</evidence>
<evidence type="ECO:0000256" key="2">
    <source>
        <dbReference type="ARBA" id="ARBA00007533"/>
    </source>
</evidence>
<dbReference type="Pfam" id="PF06418">
    <property type="entry name" value="CTP_synth_N"/>
    <property type="match status" value="1"/>
</dbReference>
<evidence type="ECO:0000256" key="6">
    <source>
        <dbReference type="ARBA" id="ARBA00022741"/>
    </source>
</evidence>
<comment type="similarity">
    <text evidence="2">Belongs to the CTP synthase family.</text>
</comment>
<dbReference type="GO" id="GO:0097268">
    <property type="term" value="C:cytoophidium"/>
    <property type="evidence" value="ECO:0007669"/>
    <property type="project" value="UniProtKB-ARBA"/>
</dbReference>
<dbReference type="EC" id="6.3.4.2" evidence="3"/>
<dbReference type="GO" id="GO:0003883">
    <property type="term" value="F:CTP synthase activity"/>
    <property type="evidence" value="ECO:0007669"/>
    <property type="project" value="UniProtKB-EC"/>
</dbReference>
<dbReference type="NCBIfam" id="TIGR00337">
    <property type="entry name" value="PyrG"/>
    <property type="match status" value="1"/>
</dbReference>
<name>A0A1F4Z562_9BACT</name>
<evidence type="ECO:0000256" key="12">
    <source>
        <dbReference type="ARBA" id="ARBA00070745"/>
    </source>
</evidence>
<dbReference type="AlphaFoldDB" id="A0A1F4Z562"/>
<evidence type="ECO:0000256" key="15">
    <source>
        <dbReference type="ARBA" id="ARBA00083191"/>
    </source>
</evidence>
<dbReference type="GO" id="GO:0019856">
    <property type="term" value="P:pyrimidine nucleobase biosynthetic process"/>
    <property type="evidence" value="ECO:0007669"/>
    <property type="project" value="TreeGrafter"/>
</dbReference>
<dbReference type="FunFam" id="3.40.50.300:FF:000009">
    <property type="entry name" value="CTP synthase"/>
    <property type="match status" value="1"/>
</dbReference>
<dbReference type="NCBIfam" id="NF003792">
    <property type="entry name" value="PRK05380.1"/>
    <property type="match status" value="1"/>
</dbReference>
<feature type="domain" description="CTP synthase N-terminal" evidence="17">
    <location>
        <begin position="5"/>
        <end position="268"/>
    </location>
</feature>
<keyword evidence="6" id="KW-0547">Nucleotide-binding</keyword>
<dbReference type="PANTHER" id="PTHR11550:SF0">
    <property type="entry name" value="CTP SYNTHASE-RELATED"/>
    <property type="match status" value="1"/>
</dbReference>
<dbReference type="Gene3D" id="3.40.50.880">
    <property type="match status" value="1"/>
</dbReference>
<dbReference type="GO" id="GO:0044210">
    <property type="term" value="P:'de novo' CTP biosynthetic process"/>
    <property type="evidence" value="ECO:0007669"/>
    <property type="project" value="UniProtKB-UniPathway"/>
</dbReference>
<feature type="domain" description="Glutamine amidotransferase" evidence="16">
    <location>
        <begin position="309"/>
        <end position="552"/>
    </location>
</feature>
<accession>A0A1F4Z562</accession>
<dbReference type="InterPro" id="IPR029062">
    <property type="entry name" value="Class_I_gatase-like"/>
</dbReference>
<dbReference type="EMBL" id="MEXM01000016">
    <property type="protein sequence ID" value="OGD01270.1"/>
    <property type="molecule type" value="Genomic_DNA"/>
</dbReference>
<keyword evidence="8" id="KW-0460">Magnesium</keyword>
<keyword evidence="9" id="KW-0315">Glutamine amidotransferase</keyword>
<keyword evidence="10" id="KW-0665">Pyrimidine biosynthesis</keyword>
<comment type="caution">
    <text evidence="18">The sequence shown here is derived from an EMBL/GenBank/DDBJ whole genome shotgun (WGS) entry which is preliminary data.</text>
</comment>
<dbReference type="UniPathway" id="UPA00159">
    <property type="reaction ID" value="UER00277"/>
</dbReference>
<evidence type="ECO:0000256" key="10">
    <source>
        <dbReference type="ARBA" id="ARBA00022975"/>
    </source>
</evidence>
<protein>
    <recommendedName>
        <fullName evidence="12">CTP synthase</fullName>
        <ecNumber evidence="3">6.3.4.2</ecNumber>
    </recommendedName>
    <alternativeName>
        <fullName evidence="14">Cytidine 5'-triphosphate synthase</fullName>
    </alternativeName>
    <alternativeName>
        <fullName evidence="15">Cytidine triphosphate synthetase</fullName>
    </alternativeName>
    <alternativeName>
        <fullName evidence="13">UTP--ammonia ligase</fullName>
    </alternativeName>
</protein>
<dbReference type="GO" id="GO:0046872">
    <property type="term" value="F:metal ion binding"/>
    <property type="evidence" value="ECO:0007669"/>
    <property type="project" value="UniProtKB-KW"/>
</dbReference>
<keyword evidence="5" id="KW-0479">Metal-binding</keyword>
<evidence type="ECO:0000256" key="11">
    <source>
        <dbReference type="ARBA" id="ARBA00047781"/>
    </source>
</evidence>
<evidence type="ECO:0000256" key="9">
    <source>
        <dbReference type="ARBA" id="ARBA00022962"/>
    </source>
</evidence>
<dbReference type="PROSITE" id="PS51273">
    <property type="entry name" value="GATASE_TYPE_1"/>
    <property type="match status" value="1"/>
</dbReference>
<evidence type="ECO:0000313" key="19">
    <source>
        <dbReference type="Proteomes" id="UP000176822"/>
    </source>
</evidence>
<dbReference type="Proteomes" id="UP000176822">
    <property type="component" value="Unassembled WGS sequence"/>
</dbReference>
<dbReference type="SUPFAM" id="SSF52540">
    <property type="entry name" value="P-loop containing nucleoside triphosphate hydrolases"/>
    <property type="match status" value="1"/>
</dbReference>
<evidence type="ECO:0000256" key="3">
    <source>
        <dbReference type="ARBA" id="ARBA00012291"/>
    </source>
</evidence>
<proteinExistence type="inferred from homology"/>
<dbReference type="InterPro" id="IPR027417">
    <property type="entry name" value="P-loop_NTPase"/>
</dbReference>
<gene>
    <name evidence="18" type="ORF">A2972_03460</name>
</gene>
<dbReference type="GO" id="GO:0042802">
    <property type="term" value="F:identical protein binding"/>
    <property type="evidence" value="ECO:0007669"/>
    <property type="project" value="TreeGrafter"/>
</dbReference>
<dbReference type="PANTHER" id="PTHR11550">
    <property type="entry name" value="CTP SYNTHASE"/>
    <property type="match status" value="1"/>
</dbReference>
<evidence type="ECO:0000256" key="14">
    <source>
        <dbReference type="ARBA" id="ARBA00079941"/>
    </source>
</evidence>
<evidence type="ECO:0000256" key="7">
    <source>
        <dbReference type="ARBA" id="ARBA00022840"/>
    </source>
</evidence>
<dbReference type="InterPro" id="IPR017926">
    <property type="entry name" value="GATASE"/>
</dbReference>
<evidence type="ECO:0000256" key="8">
    <source>
        <dbReference type="ARBA" id="ARBA00022842"/>
    </source>
</evidence>
<dbReference type="FunFam" id="3.40.50.880:FF:000002">
    <property type="entry name" value="CTP synthase"/>
    <property type="match status" value="1"/>
</dbReference>
<dbReference type="InterPro" id="IPR033828">
    <property type="entry name" value="GATase1_CTP_Synthase"/>
</dbReference>
<dbReference type="CDD" id="cd01746">
    <property type="entry name" value="GATase1_CTP_Synthase"/>
    <property type="match status" value="1"/>
</dbReference>
<evidence type="ECO:0000256" key="1">
    <source>
        <dbReference type="ARBA" id="ARBA00005171"/>
    </source>
</evidence>
<evidence type="ECO:0000313" key="18">
    <source>
        <dbReference type="EMBL" id="OGD01270.1"/>
    </source>
</evidence>
<dbReference type="GO" id="GO:0005524">
    <property type="term" value="F:ATP binding"/>
    <property type="evidence" value="ECO:0007669"/>
    <property type="project" value="UniProtKB-KW"/>
</dbReference>
<evidence type="ECO:0000256" key="5">
    <source>
        <dbReference type="ARBA" id="ARBA00022723"/>
    </source>
</evidence>
<comment type="pathway">
    <text evidence="1">Pyrimidine metabolism; CTP biosynthesis via de novo pathway; CTP from UDP: step 2/2.</text>
</comment>
<dbReference type="InterPro" id="IPR004468">
    <property type="entry name" value="CTP_synthase"/>
</dbReference>
<keyword evidence="7" id="KW-0067">ATP-binding</keyword>
<dbReference type="SUPFAM" id="SSF52317">
    <property type="entry name" value="Class I glutamine amidotransferase-like"/>
    <property type="match status" value="1"/>
</dbReference>
<dbReference type="Gene3D" id="3.40.50.300">
    <property type="entry name" value="P-loop containing nucleotide triphosphate hydrolases"/>
    <property type="match status" value="1"/>
</dbReference>
<reference evidence="18 19" key="1">
    <citation type="journal article" date="2016" name="Nat. Commun.">
        <title>Thousands of microbial genomes shed light on interconnected biogeochemical processes in an aquifer system.</title>
        <authorList>
            <person name="Anantharaman K."/>
            <person name="Brown C.T."/>
            <person name="Hug L.A."/>
            <person name="Sharon I."/>
            <person name="Castelle C.J."/>
            <person name="Probst A.J."/>
            <person name="Thomas B.C."/>
            <person name="Singh A."/>
            <person name="Wilkins M.J."/>
            <person name="Karaoz U."/>
            <person name="Brodie E.L."/>
            <person name="Williams K.H."/>
            <person name="Hubbard S.S."/>
            <person name="Banfield J.F."/>
        </authorList>
    </citation>
    <scope>NUCLEOTIDE SEQUENCE [LARGE SCALE GENOMIC DNA]</scope>
</reference>
<dbReference type="Pfam" id="PF00117">
    <property type="entry name" value="GATase"/>
    <property type="match status" value="1"/>
</dbReference>
<keyword evidence="4" id="KW-0436">Ligase</keyword>
<organism evidence="18 19">
    <name type="scientific">Candidatus Amesbacteria bacterium RIFCSPLOWO2_01_FULL_47_33</name>
    <dbReference type="NCBI Taxonomy" id="1797258"/>
    <lineage>
        <taxon>Bacteria</taxon>
        <taxon>Candidatus Amesiibacteriota</taxon>
    </lineage>
</organism>
<evidence type="ECO:0000256" key="13">
    <source>
        <dbReference type="ARBA" id="ARBA00075170"/>
    </source>
</evidence>